<evidence type="ECO:0000313" key="4">
    <source>
        <dbReference type="Proteomes" id="UP000504636"/>
    </source>
</evidence>
<protein>
    <submittedName>
        <fullName evidence="3 5">NAD(P)-binding protein</fullName>
    </submittedName>
</protein>
<comment type="similarity">
    <text evidence="1">Belongs to the avfA family.</text>
</comment>
<keyword evidence="4" id="KW-1185">Reference proteome</keyword>
<dbReference type="OrthoDB" id="10254221at2759"/>
<name>A0A6A6Z006_9PEZI</name>
<dbReference type="PANTHER" id="PTHR43355">
    <property type="entry name" value="FLAVIN REDUCTASE (NADPH)"/>
    <property type="match status" value="1"/>
</dbReference>
<dbReference type="Proteomes" id="UP000504636">
    <property type="component" value="Unplaced"/>
</dbReference>
<sequence length="226" mass="25123">MAPKTFCLLGGTGPAGLIFLEKAVANGHHVRVFARNPSKIPDKWQDHDQVSIIEGYLWDEDLLSTAIKGSDAVISVLGPSGLRIAPDTLVTPYKLIINLMREHGVKRIFVMGTLSITDPKDKPSFLVRAMVFFIWLFGRPTWTEIINIGKTFDEEAKDLDWTIYRLGLVTNGPDGEAATTYVGESDFVSFVYRNELAGWLLDQAEKTEPEFVHEKPAVCSAGKKKV</sequence>
<dbReference type="InterPro" id="IPR016040">
    <property type="entry name" value="NAD(P)-bd_dom"/>
</dbReference>
<reference evidence="5" key="2">
    <citation type="submission" date="2020-04" db="EMBL/GenBank/DDBJ databases">
        <authorList>
            <consortium name="NCBI Genome Project"/>
        </authorList>
    </citation>
    <scope>NUCLEOTIDE SEQUENCE</scope>
    <source>
        <strain evidence="5">CBS 304.34</strain>
    </source>
</reference>
<evidence type="ECO:0000259" key="2">
    <source>
        <dbReference type="Pfam" id="PF13460"/>
    </source>
</evidence>
<dbReference type="SUPFAM" id="SSF51735">
    <property type="entry name" value="NAD(P)-binding Rossmann-fold domains"/>
    <property type="match status" value="1"/>
</dbReference>
<dbReference type="RefSeq" id="XP_033581304.1">
    <property type="nucleotide sequence ID" value="XM_033713556.1"/>
</dbReference>
<reference evidence="5" key="3">
    <citation type="submission" date="2025-04" db="UniProtKB">
        <authorList>
            <consortium name="RefSeq"/>
        </authorList>
    </citation>
    <scope>IDENTIFICATION</scope>
    <source>
        <strain evidence="5">CBS 304.34</strain>
    </source>
</reference>
<evidence type="ECO:0000313" key="3">
    <source>
        <dbReference type="EMBL" id="KAF2814340.1"/>
    </source>
</evidence>
<dbReference type="AlphaFoldDB" id="A0A6A6Z006"/>
<dbReference type="EMBL" id="MU003695">
    <property type="protein sequence ID" value="KAF2814340.1"/>
    <property type="molecule type" value="Genomic_DNA"/>
</dbReference>
<gene>
    <name evidence="3 5" type="ORF">BDZ99DRAFT_235392</name>
</gene>
<proteinExistence type="inferred from homology"/>
<dbReference type="GeneID" id="54454449"/>
<reference evidence="3 5" key="1">
    <citation type="journal article" date="2020" name="Stud. Mycol.">
        <title>101 Dothideomycetes genomes: a test case for predicting lifestyles and emergence of pathogens.</title>
        <authorList>
            <person name="Haridas S."/>
            <person name="Albert R."/>
            <person name="Binder M."/>
            <person name="Bloem J."/>
            <person name="Labutti K."/>
            <person name="Salamov A."/>
            <person name="Andreopoulos B."/>
            <person name="Baker S."/>
            <person name="Barry K."/>
            <person name="Bills G."/>
            <person name="Bluhm B."/>
            <person name="Cannon C."/>
            <person name="Castanera R."/>
            <person name="Culley D."/>
            <person name="Daum C."/>
            <person name="Ezra D."/>
            <person name="Gonzalez J."/>
            <person name="Henrissat B."/>
            <person name="Kuo A."/>
            <person name="Liang C."/>
            <person name="Lipzen A."/>
            <person name="Lutzoni F."/>
            <person name="Magnuson J."/>
            <person name="Mondo S."/>
            <person name="Nolan M."/>
            <person name="Ohm R."/>
            <person name="Pangilinan J."/>
            <person name="Park H.-J."/>
            <person name="Ramirez L."/>
            <person name="Alfaro M."/>
            <person name="Sun H."/>
            <person name="Tritt A."/>
            <person name="Yoshinaga Y."/>
            <person name="Zwiers L.-H."/>
            <person name="Turgeon B."/>
            <person name="Goodwin S."/>
            <person name="Spatafora J."/>
            <person name="Crous P."/>
            <person name="Grigoriev I."/>
        </authorList>
    </citation>
    <scope>NUCLEOTIDE SEQUENCE</scope>
    <source>
        <strain evidence="3 5">CBS 304.34</strain>
    </source>
</reference>
<dbReference type="InterPro" id="IPR036291">
    <property type="entry name" value="NAD(P)-bd_dom_sf"/>
</dbReference>
<organism evidence="3">
    <name type="scientific">Mytilinidion resinicola</name>
    <dbReference type="NCBI Taxonomy" id="574789"/>
    <lineage>
        <taxon>Eukaryota</taxon>
        <taxon>Fungi</taxon>
        <taxon>Dikarya</taxon>
        <taxon>Ascomycota</taxon>
        <taxon>Pezizomycotina</taxon>
        <taxon>Dothideomycetes</taxon>
        <taxon>Pleosporomycetidae</taxon>
        <taxon>Mytilinidiales</taxon>
        <taxon>Mytilinidiaceae</taxon>
        <taxon>Mytilinidion</taxon>
    </lineage>
</organism>
<dbReference type="GO" id="GO:0016646">
    <property type="term" value="F:oxidoreductase activity, acting on the CH-NH group of donors, NAD or NADP as acceptor"/>
    <property type="evidence" value="ECO:0007669"/>
    <property type="project" value="TreeGrafter"/>
</dbReference>
<evidence type="ECO:0000313" key="5">
    <source>
        <dbReference type="RefSeq" id="XP_033581304.1"/>
    </source>
</evidence>
<dbReference type="PANTHER" id="PTHR43355:SF2">
    <property type="entry name" value="FLAVIN REDUCTASE (NADPH)"/>
    <property type="match status" value="1"/>
</dbReference>
<dbReference type="InterPro" id="IPR051606">
    <property type="entry name" value="Polyketide_Oxido-like"/>
</dbReference>
<dbReference type="Pfam" id="PF13460">
    <property type="entry name" value="NAD_binding_10"/>
    <property type="match status" value="1"/>
</dbReference>
<feature type="domain" description="NAD(P)-binding" evidence="2">
    <location>
        <begin position="10"/>
        <end position="205"/>
    </location>
</feature>
<dbReference type="Gene3D" id="3.40.50.720">
    <property type="entry name" value="NAD(P)-binding Rossmann-like Domain"/>
    <property type="match status" value="1"/>
</dbReference>
<evidence type="ECO:0000256" key="1">
    <source>
        <dbReference type="ARBA" id="ARBA00038376"/>
    </source>
</evidence>
<accession>A0A6A6Z006</accession>